<keyword evidence="13 22" id="KW-0472">Membrane</keyword>
<dbReference type="GO" id="GO:0000139">
    <property type="term" value="C:Golgi membrane"/>
    <property type="evidence" value="ECO:0007669"/>
    <property type="project" value="UniProtKB-SubCell"/>
</dbReference>
<evidence type="ECO:0000256" key="1">
    <source>
        <dbReference type="ARBA" id="ARBA00001936"/>
    </source>
</evidence>
<sequence>MARLLPLSLRAPGSCFRALSLRAPGSCFRALLVSLLLVAALQLLYLGLLSAMHGRQQRLRYSRLFQGGGRLGAAPGAGARGGEADSRDGGAGGSLTLGPGRLDPSGRYRLYRDVSRSPVSREAGDLELSLATHSSLHNLHHLPGLARRWQGPLAVAVFSGPGELGASLQLIHKLEGHCPCLRGRVTFTLVTPSGLPEKGVAPEPGGGERQEPGTRDPQGGEPPDPHPACRRALAQLRLYSRGRTNYALSAGPYPNNLLRNAARQALPSRHVLVIDVDMLPSAGLRPGFLRLLGGLTRGPESRPGADRTVYVVPALEMRHTRRLPQHKAELQQLYQVAEVRPFYAELCPRCQAPTNYSRWINLPAAADATTSTSSTGPVLQVAYTREWTDPWEPFYISRNTVPPYDERFEQYGFNRISQVSCSDVIGIVGGVGWGGAG</sequence>
<organism evidence="23 24">
    <name type="scientific">Chiloscyllium punctatum</name>
    <name type="common">Brownbanded bambooshark</name>
    <name type="synonym">Hemiscyllium punctatum</name>
    <dbReference type="NCBI Taxonomy" id="137246"/>
    <lineage>
        <taxon>Eukaryota</taxon>
        <taxon>Metazoa</taxon>
        <taxon>Chordata</taxon>
        <taxon>Craniata</taxon>
        <taxon>Vertebrata</taxon>
        <taxon>Chondrichthyes</taxon>
        <taxon>Elasmobranchii</taxon>
        <taxon>Galeomorphii</taxon>
        <taxon>Galeoidea</taxon>
        <taxon>Orectolobiformes</taxon>
        <taxon>Hemiscylliidae</taxon>
        <taxon>Chiloscyllium</taxon>
    </lineage>
</organism>
<dbReference type="GO" id="GO:0015020">
    <property type="term" value="F:glucuronosyltransferase activity"/>
    <property type="evidence" value="ECO:0007669"/>
    <property type="project" value="InterPro"/>
</dbReference>
<name>A0A401THK8_CHIPU</name>
<keyword evidence="10" id="KW-0735">Signal-anchor</keyword>
<keyword evidence="12" id="KW-0333">Golgi apparatus</keyword>
<feature type="region of interest" description="Disordered" evidence="21">
    <location>
        <begin position="75"/>
        <end position="101"/>
    </location>
</feature>
<dbReference type="Pfam" id="PF13896">
    <property type="entry name" value="Glyco_transf_49"/>
    <property type="match status" value="1"/>
</dbReference>
<dbReference type="STRING" id="137246.A0A401THK8"/>
<evidence type="ECO:0000256" key="6">
    <source>
        <dbReference type="ARBA" id="ARBA00022676"/>
    </source>
</evidence>
<keyword evidence="9" id="KW-0479">Metal-binding</keyword>
<dbReference type="GO" id="GO:0046872">
    <property type="term" value="F:metal ion binding"/>
    <property type="evidence" value="ECO:0007669"/>
    <property type="project" value="UniProtKB-KW"/>
</dbReference>
<dbReference type="Proteomes" id="UP000287033">
    <property type="component" value="Unassembled WGS sequence"/>
</dbReference>
<evidence type="ECO:0000256" key="9">
    <source>
        <dbReference type="ARBA" id="ARBA00022723"/>
    </source>
</evidence>
<evidence type="ECO:0000256" key="19">
    <source>
        <dbReference type="ARBA" id="ARBA00033291"/>
    </source>
</evidence>
<dbReference type="GO" id="GO:0035269">
    <property type="term" value="P:protein O-linked glycosylation via mannose"/>
    <property type="evidence" value="ECO:0007669"/>
    <property type="project" value="TreeGrafter"/>
</dbReference>
<accession>A0A401THK8</accession>
<evidence type="ECO:0000256" key="2">
    <source>
        <dbReference type="ARBA" id="ARBA00004323"/>
    </source>
</evidence>
<comment type="caution">
    <text evidence="23">The sequence shown here is derived from an EMBL/GenBank/DDBJ whole genome shotgun (WGS) entry which is preliminary data.</text>
</comment>
<evidence type="ECO:0000256" key="22">
    <source>
        <dbReference type="SAM" id="Phobius"/>
    </source>
</evidence>
<keyword evidence="6" id="KW-0328">Glycosyltransferase</keyword>
<evidence type="ECO:0000313" key="24">
    <source>
        <dbReference type="Proteomes" id="UP000287033"/>
    </source>
</evidence>
<dbReference type="PANTHER" id="PTHR46420:SF1">
    <property type="entry name" value="BETA-1,4-GLUCURONYLTRANSFERASE 1"/>
    <property type="match status" value="1"/>
</dbReference>
<comment type="cofactor">
    <cofactor evidence="1">
        <name>Mn(2+)</name>
        <dbReference type="ChEBI" id="CHEBI:29035"/>
    </cofactor>
</comment>
<reference evidence="23 24" key="1">
    <citation type="journal article" date="2018" name="Nat. Ecol. Evol.">
        <title>Shark genomes provide insights into elasmobranch evolution and the origin of vertebrates.</title>
        <authorList>
            <person name="Hara Y"/>
            <person name="Yamaguchi K"/>
            <person name="Onimaru K"/>
            <person name="Kadota M"/>
            <person name="Koyanagi M"/>
            <person name="Keeley SD"/>
            <person name="Tatsumi K"/>
            <person name="Tanaka K"/>
            <person name="Motone F"/>
            <person name="Kageyama Y"/>
            <person name="Nozu R"/>
            <person name="Adachi N"/>
            <person name="Nishimura O"/>
            <person name="Nakagawa R"/>
            <person name="Tanegashima C"/>
            <person name="Kiyatake I"/>
            <person name="Matsumoto R"/>
            <person name="Murakumo K"/>
            <person name="Nishida K"/>
            <person name="Terakita A"/>
            <person name="Kuratani S"/>
            <person name="Sato K"/>
            <person name="Hyodo S Kuraku.S."/>
        </authorList>
    </citation>
    <scope>NUCLEOTIDE SEQUENCE [LARGE SCALE GENOMIC DNA]</scope>
</reference>
<dbReference type="OrthoDB" id="9974378at2759"/>
<evidence type="ECO:0000313" key="23">
    <source>
        <dbReference type="EMBL" id="GCC42088.1"/>
    </source>
</evidence>
<evidence type="ECO:0000256" key="7">
    <source>
        <dbReference type="ARBA" id="ARBA00022679"/>
    </source>
</evidence>
<evidence type="ECO:0000256" key="11">
    <source>
        <dbReference type="ARBA" id="ARBA00022989"/>
    </source>
</evidence>
<evidence type="ECO:0000256" key="8">
    <source>
        <dbReference type="ARBA" id="ARBA00022692"/>
    </source>
</evidence>
<gene>
    <name evidence="23" type="ORF">chiPu_0026251</name>
</gene>
<evidence type="ECO:0000256" key="13">
    <source>
        <dbReference type="ARBA" id="ARBA00023136"/>
    </source>
</evidence>
<comment type="subcellular location">
    <subcellularLocation>
        <location evidence="2">Golgi apparatus membrane</location>
        <topology evidence="2">Single-pass type II membrane protein</topology>
    </subcellularLocation>
</comment>
<keyword evidence="11 22" id="KW-1133">Transmembrane helix</keyword>
<dbReference type="PANTHER" id="PTHR46420">
    <property type="entry name" value="BETA-1,4-GLUCURONYLTRANSFERASE 1"/>
    <property type="match status" value="1"/>
</dbReference>
<evidence type="ECO:0000256" key="18">
    <source>
        <dbReference type="ARBA" id="ARBA00032181"/>
    </source>
</evidence>
<evidence type="ECO:0000256" key="4">
    <source>
        <dbReference type="ARBA" id="ARBA00008539"/>
    </source>
</evidence>
<comment type="catalytic activity">
    <reaction evidence="20">
        <text>3-O-[beta-D-Xyl-(1-&gt;4)-Rib-ol-P-Rib-ol-P-3-beta-D-GalNAc-(1-&gt;3)-beta-D-GlcNAc-(1-&gt;4)-(O-6-P-alpha-D-Man)]-Thr-[protein] + UDP-alpha-D-glucuronate = 3-O-[beta-D-GlcA-(1-&gt;3)-beta-D-Xyl-(1-&gt;4)-Rib-ol-P-Rib-ol-P-3-beta-D-GalNAc-(1-&gt;3)-beta-D-GlcNAc-(1-&gt;4)-(O-6-P-alpha-D-Man)]-Thr-[protein] + UDP + H(+)</text>
        <dbReference type="Rhea" id="RHEA:46860"/>
        <dbReference type="Rhea" id="RHEA-COMP:15023"/>
        <dbReference type="Rhea" id="RHEA-COMP:17482"/>
        <dbReference type="ChEBI" id="CHEBI:15378"/>
        <dbReference type="ChEBI" id="CHEBI:58052"/>
        <dbReference type="ChEBI" id="CHEBI:58223"/>
        <dbReference type="ChEBI" id="CHEBI:142405"/>
        <dbReference type="ChEBI" id="CHEBI:177336"/>
    </reaction>
</comment>
<keyword evidence="14" id="KW-0325">Glycoprotein</keyword>
<evidence type="ECO:0000256" key="17">
    <source>
        <dbReference type="ARBA" id="ARBA00032175"/>
    </source>
</evidence>
<evidence type="ECO:0000256" key="5">
    <source>
        <dbReference type="ARBA" id="ARBA00017962"/>
    </source>
</evidence>
<evidence type="ECO:0000256" key="12">
    <source>
        <dbReference type="ARBA" id="ARBA00023034"/>
    </source>
</evidence>
<keyword evidence="8 22" id="KW-0812">Transmembrane</keyword>
<dbReference type="AlphaFoldDB" id="A0A401THK8"/>
<feature type="region of interest" description="Disordered" evidence="21">
    <location>
        <begin position="192"/>
        <end position="228"/>
    </location>
</feature>
<keyword evidence="24" id="KW-1185">Reference proteome</keyword>
<dbReference type="InterPro" id="IPR043189">
    <property type="entry name" value="B4GAT1"/>
</dbReference>
<evidence type="ECO:0000256" key="10">
    <source>
        <dbReference type="ARBA" id="ARBA00022968"/>
    </source>
</evidence>
<comment type="pathway">
    <text evidence="3">Protein modification; protein glycosylation.</text>
</comment>
<evidence type="ECO:0000256" key="21">
    <source>
        <dbReference type="SAM" id="MobiDB-lite"/>
    </source>
</evidence>
<feature type="transmembrane region" description="Helical" evidence="22">
    <location>
        <begin position="30"/>
        <end position="51"/>
    </location>
</feature>
<evidence type="ECO:0000256" key="15">
    <source>
        <dbReference type="ARBA" id="ARBA00023211"/>
    </source>
</evidence>
<proteinExistence type="inferred from homology"/>
<comment type="similarity">
    <text evidence="4">Belongs to the glycosyltransferase 49 family.</text>
</comment>
<dbReference type="OMA" id="SGQYRIY"/>
<keyword evidence="15" id="KW-0464">Manganese</keyword>
<keyword evidence="7" id="KW-0808">Transferase</keyword>
<dbReference type="EMBL" id="BEZZ01075301">
    <property type="protein sequence ID" value="GCC42088.1"/>
    <property type="molecule type" value="Genomic_DNA"/>
</dbReference>
<evidence type="ECO:0000256" key="14">
    <source>
        <dbReference type="ARBA" id="ARBA00023180"/>
    </source>
</evidence>
<protein>
    <recommendedName>
        <fullName evidence="5">Beta-1,4-glucuronyltransferase 1</fullName>
    </recommendedName>
    <alternativeName>
        <fullName evidence="16">I-beta-1,3-N-acetylglucosaminyltransferase</fullName>
    </alternativeName>
    <alternativeName>
        <fullName evidence="19">N-acetyllactosaminide beta-1,3-N-acetylglucosaminyltransferase</fullName>
    </alternativeName>
    <alternativeName>
        <fullName evidence="17">Poly-N-acetyllactosamine extension enzyme</fullName>
    </alternativeName>
    <alternativeName>
        <fullName evidence="18">UDP-GlcNAc:betaGal beta-1,3-N-acetylglucosaminyltransferase 1</fullName>
    </alternativeName>
</protein>
<evidence type="ECO:0000256" key="3">
    <source>
        <dbReference type="ARBA" id="ARBA00004922"/>
    </source>
</evidence>
<evidence type="ECO:0000256" key="16">
    <source>
        <dbReference type="ARBA" id="ARBA00030723"/>
    </source>
</evidence>
<evidence type="ECO:0000256" key="20">
    <source>
        <dbReference type="ARBA" id="ARBA00047852"/>
    </source>
</evidence>
<dbReference type="UniPathway" id="UPA00378"/>